<dbReference type="RefSeq" id="WP_057755828.1">
    <property type="nucleotide sequence ID" value="NZ_JQBP01000005.1"/>
</dbReference>
<feature type="transmembrane region" description="Helical" evidence="1">
    <location>
        <begin position="64"/>
        <end position="86"/>
    </location>
</feature>
<name>A0A0R2JLK0_9LACO</name>
<keyword evidence="1" id="KW-0472">Membrane</keyword>
<keyword evidence="3" id="KW-1185">Reference proteome</keyword>
<comment type="caution">
    <text evidence="2">The sequence shown here is derived from an EMBL/GenBank/DDBJ whole genome shotgun (WGS) entry which is preliminary data.</text>
</comment>
<feature type="transmembrane region" description="Helical" evidence="1">
    <location>
        <begin position="115"/>
        <end position="136"/>
    </location>
</feature>
<evidence type="ECO:0000256" key="1">
    <source>
        <dbReference type="SAM" id="Phobius"/>
    </source>
</evidence>
<dbReference type="EMBL" id="JQBP01000005">
    <property type="protein sequence ID" value="KRN74781.1"/>
    <property type="molecule type" value="Genomic_DNA"/>
</dbReference>
<dbReference type="STRING" id="1616.IV73_GL001057"/>
<gene>
    <name evidence="2" type="ORF">IV73_GL001057</name>
</gene>
<evidence type="ECO:0000313" key="3">
    <source>
        <dbReference type="Proteomes" id="UP000051655"/>
    </source>
</evidence>
<sequence>MENTSIELIKHLLSRLHKAKFPTLNFIFLACITSLILKINFFHITISSMYFMKNIKYVFLQLILFYKNFDLIFWLLYISLLCTYLVEKDYIFSDRYYSNGTNTTMSLGNLGKKTFYFIISFSFPIFQMIFIINMFINNHELQNIIYEVPQKTNNPILIFLLFNTLLAIFLFFSYLLSSTIVLDKNKIIKLNDVGSKDNHFVHDIIIDKYLTSDSEDTNNRFQYTIYKQNQLNNPEFTLIKEIQNKSKNEYTVINKTYNFDEIIYQFNSIKQK</sequence>
<dbReference type="Proteomes" id="UP000051655">
    <property type="component" value="Unassembled WGS sequence"/>
</dbReference>
<keyword evidence="1" id="KW-0812">Transmembrane</keyword>
<dbReference type="PATRIC" id="fig|1616.3.peg.1081"/>
<proteinExistence type="predicted"/>
<feature type="transmembrane region" description="Helical" evidence="1">
    <location>
        <begin position="21"/>
        <end position="44"/>
    </location>
</feature>
<accession>A0A0R2JLK0</accession>
<evidence type="ECO:0000313" key="2">
    <source>
        <dbReference type="EMBL" id="KRN74781.1"/>
    </source>
</evidence>
<feature type="transmembrane region" description="Helical" evidence="1">
    <location>
        <begin position="156"/>
        <end position="176"/>
    </location>
</feature>
<keyword evidence="1" id="KW-1133">Transmembrane helix</keyword>
<dbReference type="AlphaFoldDB" id="A0A0R2JLK0"/>
<protein>
    <submittedName>
        <fullName evidence="2">Uncharacterized protein</fullName>
    </submittedName>
</protein>
<reference evidence="2 3" key="1">
    <citation type="journal article" date="2015" name="Genome Announc.">
        <title>Expanding the biotechnology potential of lactobacilli through comparative genomics of 213 strains and associated genera.</title>
        <authorList>
            <person name="Sun Z."/>
            <person name="Harris H.M."/>
            <person name="McCann A."/>
            <person name="Guo C."/>
            <person name="Argimon S."/>
            <person name="Zhang W."/>
            <person name="Yang X."/>
            <person name="Jeffery I.B."/>
            <person name="Cooney J.C."/>
            <person name="Kagawa T.F."/>
            <person name="Liu W."/>
            <person name="Song Y."/>
            <person name="Salvetti E."/>
            <person name="Wrobel A."/>
            <person name="Rasinkangas P."/>
            <person name="Parkhill J."/>
            <person name="Rea M.C."/>
            <person name="O'Sullivan O."/>
            <person name="Ritari J."/>
            <person name="Douillard F.P."/>
            <person name="Paul Ross R."/>
            <person name="Yang R."/>
            <person name="Briner A.E."/>
            <person name="Felis G.E."/>
            <person name="de Vos W.M."/>
            <person name="Barrangou R."/>
            <person name="Klaenhammer T.R."/>
            <person name="Caufield P.W."/>
            <person name="Cui Y."/>
            <person name="Zhang H."/>
            <person name="O'Toole P.W."/>
        </authorList>
    </citation>
    <scope>NUCLEOTIDE SEQUENCE [LARGE SCALE GENOMIC DNA]</scope>
    <source>
        <strain evidence="2 3">DSM 20593</strain>
    </source>
</reference>
<organism evidence="2 3">
    <name type="scientific">Weissella kandleri</name>
    <dbReference type="NCBI Taxonomy" id="1616"/>
    <lineage>
        <taxon>Bacteria</taxon>
        <taxon>Bacillati</taxon>
        <taxon>Bacillota</taxon>
        <taxon>Bacilli</taxon>
        <taxon>Lactobacillales</taxon>
        <taxon>Lactobacillaceae</taxon>
        <taxon>Weissella</taxon>
    </lineage>
</organism>